<reference evidence="1 2" key="1">
    <citation type="submission" date="2019-12" db="EMBL/GenBank/DDBJ databases">
        <authorList>
            <person name="Kun Z."/>
        </authorList>
    </citation>
    <scope>NUCLEOTIDE SEQUENCE [LARGE SCALE GENOMIC DNA]</scope>
    <source>
        <strain evidence="1 2">YIM 123512</strain>
    </source>
</reference>
<dbReference type="AlphaFoldDB" id="A0A6L7F3C1"/>
<proteinExistence type="predicted"/>
<sequence>MFGKAVVTDMINRSAENEADRRSFLKAAGVAGLGTVGGATALGAMTDGAMAAPKITDGAILNFALNLEYLEAEFYNIAAFGTGLKNNLTGGKGKKGGVVGGSAVPFKTPAIANYAREIAIDELDHVKFLRKALGGAKVARPAIDLQSSFTAAATAAGLIQPGQTFNPFLDEDSFLLAAFIFEDVGVTAYKGAAPLIQNKTYLEAAAGILAVEAYHAGIVRTALYQKGLYAQAQAISDARDSLDGRKNDDQGIGTAQVANLVPTDKNGIAYSRDPFQVHNIAYLTDKKARKGGFFPKGTNGVLTTSANQRRKKG</sequence>
<dbReference type="PROSITE" id="PS51318">
    <property type="entry name" value="TAT"/>
    <property type="match status" value="1"/>
</dbReference>
<protein>
    <submittedName>
        <fullName evidence="1">Ferritin-like domain-containing protein</fullName>
    </submittedName>
</protein>
<dbReference type="Proteomes" id="UP000473325">
    <property type="component" value="Unassembled WGS sequence"/>
</dbReference>
<dbReference type="EMBL" id="WUEK01000014">
    <property type="protein sequence ID" value="MXG91726.1"/>
    <property type="molecule type" value="Genomic_DNA"/>
</dbReference>
<keyword evidence="2" id="KW-1185">Reference proteome</keyword>
<evidence type="ECO:0000313" key="2">
    <source>
        <dbReference type="Proteomes" id="UP000473325"/>
    </source>
</evidence>
<dbReference type="InterPro" id="IPR006311">
    <property type="entry name" value="TAT_signal"/>
</dbReference>
<accession>A0A6L7F3C1</accession>
<comment type="caution">
    <text evidence="1">The sequence shown here is derived from an EMBL/GenBank/DDBJ whole genome shotgun (WGS) entry which is preliminary data.</text>
</comment>
<dbReference type="InterPro" id="IPR009078">
    <property type="entry name" value="Ferritin-like_SF"/>
</dbReference>
<gene>
    <name evidence="1" type="ORF">GRQ65_19470</name>
</gene>
<dbReference type="CDD" id="cd00657">
    <property type="entry name" value="Ferritin_like"/>
    <property type="match status" value="1"/>
</dbReference>
<dbReference type="PANTHER" id="PTHR31694:SF26">
    <property type="entry name" value="OS05G0151100 PROTEIN"/>
    <property type="match status" value="1"/>
</dbReference>
<dbReference type="Pfam" id="PF13668">
    <property type="entry name" value="Ferritin_2"/>
    <property type="match status" value="1"/>
</dbReference>
<evidence type="ECO:0000313" key="1">
    <source>
        <dbReference type="EMBL" id="MXG91726.1"/>
    </source>
</evidence>
<dbReference type="PANTHER" id="PTHR31694">
    <property type="entry name" value="DESICCATION-LIKE PROTEIN"/>
    <property type="match status" value="1"/>
</dbReference>
<dbReference type="SUPFAM" id="SSF47240">
    <property type="entry name" value="Ferritin-like"/>
    <property type="match status" value="1"/>
</dbReference>
<organism evidence="1 2">
    <name type="scientific">Nocardioides flavescens</name>
    <dbReference type="NCBI Taxonomy" id="2691959"/>
    <lineage>
        <taxon>Bacteria</taxon>
        <taxon>Bacillati</taxon>
        <taxon>Actinomycetota</taxon>
        <taxon>Actinomycetes</taxon>
        <taxon>Propionibacteriales</taxon>
        <taxon>Nocardioidaceae</taxon>
        <taxon>Nocardioides</taxon>
    </lineage>
</organism>
<name>A0A6L7F3C1_9ACTN</name>
<dbReference type="InterPro" id="IPR052965">
    <property type="entry name" value="Pigment-catalase-like"/>
</dbReference>